<accession>A0ABU4NSD1</accession>
<reference evidence="1 2" key="1">
    <citation type="journal article" date="2023" name="Microb. Genom.">
        <title>Mesoterricola silvestris gen. nov., sp. nov., Mesoterricola sediminis sp. nov., Geothrix oryzae sp. nov., Geothrix edaphica sp. nov., Geothrix rubra sp. nov., and Geothrix limicola sp. nov., six novel members of Acidobacteriota isolated from soils.</title>
        <authorList>
            <person name="Weisberg A.J."/>
            <person name="Pearce E."/>
            <person name="Kramer C.G."/>
            <person name="Chang J.H."/>
            <person name="Clarke C.R."/>
        </authorList>
    </citation>
    <scope>NUCLEOTIDE SEQUENCE [LARGE SCALE GENOMIC DNA]</scope>
    <source>
        <strain evidence="1 2">ID09-01A</strain>
    </source>
</reference>
<gene>
    <name evidence="1" type="ORF">PV662_40810</name>
</gene>
<evidence type="ECO:0000313" key="1">
    <source>
        <dbReference type="EMBL" id="MDX3705970.1"/>
    </source>
</evidence>
<organism evidence="1 2">
    <name type="scientific">Streptomyces europaeiscabiei</name>
    <dbReference type="NCBI Taxonomy" id="146819"/>
    <lineage>
        <taxon>Bacteria</taxon>
        <taxon>Bacillati</taxon>
        <taxon>Actinomycetota</taxon>
        <taxon>Actinomycetes</taxon>
        <taxon>Kitasatosporales</taxon>
        <taxon>Streptomycetaceae</taxon>
        <taxon>Streptomyces</taxon>
    </lineage>
</organism>
<evidence type="ECO:0008006" key="3">
    <source>
        <dbReference type="Google" id="ProtNLM"/>
    </source>
</evidence>
<dbReference type="RefSeq" id="WP_119581378.1">
    <property type="nucleotide sequence ID" value="NZ_JARAYT010000023.1"/>
</dbReference>
<protein>
    <recommendedName>
        <fullName evidence="3">Transposase</fullName>
    </recommendedName>
</protein>
<evidence type="ECO:0000313" key="2">
    <source>
        <dbReference type="Proteomes" id="UP001271274"/>
    </source>
</evidence>
<dbReference type="Proteomes" id="UP001271274">
    <property type="component" value="Unassembled WGS sequence"/>
</dbReference>
<proteinExistence type="predicted"/>
<keyword evidence="2" id="KW-1185">Reference proteome</keyword>
<comment type="caution">
    <text evidence="1">The sequence shown here is derived from an EMBL/GenBank/DDBJ whole genome shotgun (WGS) entry which is preliminary data.</text>
</comment>
<dbReference type="EMBL" id="JARAYU010000023">
    <property type="protein sequence ID" value="MDX3705970.1"/>
    <property type="molecule type" value="Genomic_DNA"/>
</dbReference>
<name>A0ABU4NSD1_9ACTN</name>
<sequence length="93" mass="10262">MKPAEHHLDSGYPSADLITKAMKQGVQMVTPVLLDRSAQAKADAGFDKSAFTINWKTRQVRCPAGRTSSHWPPVKQHGKDAIVITFSVLTCRE</sequence>